<protein>
    <submittedName>
        <fullName evidence="8">Beta-alanine transporter like protein</fullName>
    </submittedName>
</protein>
<evidence type="ECO:0000256" key="3">
    <source>
        <dbReference type="ARBA" id="ARBA00022989"/>
    </source>
</evidence>
<feature type="transmembrane region" description="Helical" evidence="6">
    <location>
        <begin position="406"/>
        <end position="425"/>
    </location>
</feature>
<feature type="transmembrane region" description="Helical" evidence="6">
    <location>
        <begin position="224"/>
        <end position="246"/>
    </location>
</feature>
<dbReference type="InterPro" id="IPR020846">
    <property type="entry name" value="MFS_dom"/>
</dbReference>
<sequence>MDLDEILHDVGDYGKYQKLMLWFVLLPSHLPFGTHYYSQVFMSLTPHHWCRGATSTVDLNITYKPLTMWSRSDENKLNPSIAECYSFSNKTASDSMNISTETLSCKYGYAYDRSELYEDESIVTMWNLVCDMAWIPSLILSIFFVGTFIGQWLYILVMNRYGRRVSFFTFLAIQCLFGVLTAIAPDFLYFTILRFFVGITSSAVISSPVALAQELVGPEYRNKVSVLSQSARSLGFMVLSIMAFLVRDWSHIALVTTLPFFALFLYWWVFPESPDWLKEMGRYEEVGRMFEVIAQANGRELTPEYIINMKRRFRIEKSMVDERKRNGTATRYSVWDLFRGSNMCKKTTAIIFIWFTSTTASVGLSLYSFELEGDLYLNFFVSAGAEVAAAAVVVVAVSWCGRRCSFCLSSALGGALTLSIAIIQAGSASRLSMFVVAKLSISSSSVVLPLWTSELLPLVVRSIGMRMTDLIGLMGPIALPFLFNQGRKSPGVPLLTLGSLQIAGALVALLLPETIHQKTLQTLKDGEEFGKHSTWKDCFRIGPPRQEAKNGILKNRGPQPQSPILSLLRRQDSLRRTSSEGEADHSDPQSESSTDQGPVVEAIKITVV</sequence>
<dbReference type="Proteomes" id="UP000807504">
    <property type="component" value="Unassembled WGS sequence"/>
</dbReference>
<evidence type="ECO:0000256" key="5">
    <source>
        <dbReference type="SAM" id="MobiDB-lite"/>
    </source>
</evidence>
<keyword evidence="9" id="KW-1185">Reference proteome</keyword>
<evidence type="ECO:0000313" key="9">
    <source>
        <dbReference type="Proteomes" id="UP000807504"/>
    </source>
</evidence>
<dbReference type="InterPro" id="IPR005828">
    <property type="entry name" value="MFS_sugar_transport-like"/>
</dbReference>
<dbReference type="Gene3D" id="1.20.1250.20">
    <property type="entry name" value="MFS general substrate transporter like domains"/>
    <property type="match status" value="1"/>
</dbReference>
<comment type="caution">
    <text evidence="8">The sequence shown here is derived from an EMBL/GenBank/DDBJ whole genome shotgun (WGS) entry which is preliminary data.</text>
</comment>
<dbReference type="PANTHER" id="PTHR24064">
    <property type="entry name" value="SOLUTE CARRIER FAMILY 22 MEMBER"/>
    <property type="match status" value="1"/>
</dbReference>
<feature type="transmembrane region" description="Helical" evidence="6">
    <location>
        <begin position="133"/>
        <end position="155"/>
    </location>
</feature>
<feature type="transmembrane region" description="Helical" evidence="6">
    <location>
        <begin position="252"/>
        <end position="270"/>
    </location>
</feature>
<evidence type="ECO:0000256" key="6">
    <source>
        <dbReference type="SAM" id="Phobius"/>
    </source>
</evidence>
<dbReference type="SUPFAM" id="SSF103473">
    <property type="entry name" value="MFS general substrate transporter"/>
    <property type="match status" value="1"/>
</dbReference>
<dbReference type="PROSITE" id="PS50850">
    <property type="entry name" value="MFS"/>
    <property type="match status" value="1"/>
</dbReference>
<feature type="transmembrane region" description="Helical" evidence="6">
    <location>
        <begin position="167"/>
        <end position="185"/>
    </location>
</feature>
<feature type="compositionally biased region" description="Basic and acidic residues" evidence="5">
    <location>
        <begin position="569"/>
        <end position="588"/>
    </location>
</feature>
<feature type="region of interest" description="Disordered" evidence="5">
    <location>
        <begin position="540"/>
        <end position="600"/>
    </location>
</feature>
<keyword evidence="3 6" id="KW-1133">Transmembrane helix</keyword>
<feature type="domain" description="Major facilitator superfamily (MFS) profile" evidence="7">
    <location>
        <begin position="78"/>
        <end position="516"/>
    </location>
</feature>
<proteinExistence type="predicted"/>
<evidence type="ECO:0000259" key="7">
    <source>
        <dbReference type="PROSITE" id="PS50850"/>
    </source>
</evidence>
<dbReference type="GO" id="GO:0016020">
    <property type="term" value="C:membrane"/>
    <property type="evidence" value="ECO:0007669"/>
    <property type="project" value="UniProtKB-SubCell"/>
</dbReference>
<accession>A0A8T0F2S2</accession>
<feature type="transmembrane region" description="Helical" evidence="6">
    <location>
        <begin position="349"/>
        <end position="369"/>
    </location>
</feature>
<name>A0A8T0F2S2_ARGBR</name>
<evidence type="ECO:0000256" key="2">
    <source>
        <dbReference type="ARBA" id="ARBA00022692"/>
    </source>
</evidence>
<keyword evidence="2 6" id="KW-0812">Transmembrane</keyword>
<comment type="subcellular location">
    <subcellularLocation>
        <location evidence="1">Membrane</location>
        <topology evidence="1">Multi-pass membrane protein</topology>
    </subcellularLocation>
</comment>
<feature type="transmembrane region" description="Helical" evidence="6">
    <location>
        <begin position="19"/>
        <end position="37"/>
    </location>
</feature>
<dbReference type="InterPro" id="IPR036259">
    <property type="entry name" value="MFS_trans_sf"/>
</dbReference>
<keyword evidence="4 6" id="KW-0472">Membrane</keyword>
<evidence type="ECO:0000256" key="1">
    <source>
        <dbReference type="ARBA" id="ARBA00004141"/>
    </source>
</evidence>
<dbReference type="EMBL" id="JABXBU010001863">
    <property type="protein sequence ID" value="KAF8782832.1"/>
    <property type="molecule type" value="Genomic_DNA"/>
</dbReference>
<feature type="transmembrane region" description="Helical" evidence="6">
    <location>
        <begin position="191"/>
        <end position="212"/>
    </location>
</feature>
<organism evidence="8 9">
    <name type="scientific">Argiope bruennichi</name>
    <name type="common">Wasp spider</name>
    <name type="synonym">Aranea bruennichi</name>
    <dbReference type="NCBI Taxonomy" id="94029"/>
    <lineage>
        <taxon>Eukaryota</taxon>
        <taxon>Metazoa</taxon>
        <taxon>Ecdysozoa</taxon>
        <taxon>Arthropoda</taxon>
        <taxon>Chelicerata</taxon>
        <taxon>Arachnida</taxon>
        <taxon>Araneae</taxon>
        <taxon>Araneomorphae</taxon>
        <taxon>Entelegynae</taxon>
        <taxon>Araneoidea</taxon>
        <taxon>Araneidae</taxon>
        <taxon>Argiope</taxon>
    </lineage>
</organism>
<reference evidence="8" key="2">
    <citation type="submission" date="2020-06" db="EMBL/GenBank/DDBJ databases">
        <authorList>
            <person name="Sheffer M."/>
        </authorList>
    </citation>
    <scope>NUCLEOTIDE SEQUENCE</scope>
</reference>
<reference evidence="8" key="1">
    <citation type="journal article" date="2020" name="bioRxiv">
        <title>Chromosome-level reference genome of the European wasp spider Argiope bruennichi: a resource for studies on range expansion and evolutionary adaptation.</title>
        <authorList>
            <person name="Sheffer M.M."/>
            <person name="Hoppe A."/>
            <person name="Krehenwinkel H."/>
            <person name="Uhl G."/>
            <person name="Kuss A.W."/>
            <person name="Jensen L."/>
            <person name="Jensen C."/>
            <person name="Gillespie R.G."/>
            <person name="Hoff K.J."/>
            <person name="Prost S."/>
        </authorList>
    </citation>
    <scope>NUCLEOTIDE SEQUENCE</scope>
</reference>
<dbReference type="Pfam" id="PF00083">
    <property type="entry name" value="Sugar_tr"/>
    <property type="match status" value="1"/>
</dbReference>
<dbReference type="GO" id="GO:0022857">
    <property type="term" value="F:transmembrane transporter activity"/>
    <property type="evidence" value="ECO:0007669"/>
    <property type="project" value="InterPro"/>
</dbReference>
<evidence type="ECO:0000313" key="8">
    <source>
        <dbReference type="EMBL" id="KAF8782832.1"/>
    </source>
</evidence>
<evidence type="ECO:0000256" key="4">
    <source>
        <dbReference type="ARBA" id="ARBA00023136"/>
    </source>
</evidence>
<dbReference type="AlphaFoldDB" id="A0A8T0F2S2"/>
<feature type="transmembrane region" description="Helical" evidence="6">
    <location>
        <begin position="375"/>
        <end position="399"/>
    </location>
</feature>
<gene>
    <name evidence="8" type="ORF">HNY73_013068</name>
</gene>